<evidence type="ECO:0000256" key="4">
    <source>
        <dbReference type="ARBA" id="ARBA00022490"/>
    </source>
</evidence>
<dbReference type="GO" id="GO:0005094">
    <property type="term" value="F:Rho GDP-dissociation inhibitor activity"/>
    <property type="evidence" value="ECO:0007669"/>
    <property type="project" value="InterPro"/>
</dbReference>
<keyword evidence="4" id="KW-0963">Cytoplasm</keyword>
<name>A0A9Q0E667_9TELE</name>
<dbReference type="InterPro" id="IPR014756">
    <property type="entry name" value="Ig_E-set"/>
</dbReference>
<comment type="caution">
    <text evidence="6">The sequence shown here is derived from an EMBL/GenBank/DDBJ whole genome shotgun (WGS) entry which is preliminary data.</text>
</comment>
<dbReference type="AlphaFoldDB" id="A0A9Q0E667"/>
<gene>
    <name evidence="6" type="ORF">NHX12_031739</name>
</gene>
<dbReference type="InterPro" id="IPR000406">
    <property type="entry name" value="Rho_GDI"/>
</dbReference>
<dbReference type="GO" id="GO:0007399">
    <property type="term" value="P:nervous system development"/>
    <property type="evidence" value="ECO:0007669"/>
    <property type="project" value="UniProtKB-ARBA"/>
</dbReference>
<dbReference type="PRINTS" id="PR00492">
    <property type="entry name" value="RHOGDI"/>
</dbReference>
<evidence type="ECO:0000256" key="5">
    <source>
        <dbReference type="SAM" id="MobiDB-lite"/>
    </source>
</evidence>
<keyword evidence="7" id="KW-1185">Reference proteome</keyword>
<feature type="region of interest" description="Disordered" evidence="5">
    <location>
        <begin position="1"/>
        <end position="24"/>
    </location>
</feature>
<dbReference type="InterPro" id="IPR024792">
    <property type="entry name" value="RhoGDI_dom_sf"/>
</dbReference>
<comment type="subcellular location">
    <subcellularLocation>
        <location evidence="1">Cytoplasm</location>
    </subcellularLocation>
</comment>
<evidence type="ECO:0008006" key="8">
    <source>
        <dbReference type="Google" id="ProtNLM"/>
    </source>
</evidence>
<dbReference type="Gene3D" id="2.70.50.30">
    <property type="entry name" value="Coagulation Factor XIII, subunit A, domain 1"/>
    <property type="match status" value="1"/>
</dbReference>
<dbReference type="GO" id="GO:0005829">
    <property type="term" value="C:cytosol"/>
    <property type="evidence" value="ECO:0007669"/>
    <property type="project" value="TreeGrafter"/>
</dbReference>
<keyword evidence="3" id="KW-0343">GTPase activation</keyword>
<organism evidence="6 7">
    <name type="scientific">Muraenolepis orangiensis</name>
    <name type="common">Patagonian moray cod</name>
    <dbReference type="NCBI Taxonomy" id="630683"/>
    <lineage>
        <taxon>Eukaryota</taxon>
        <taxon>Metazoa</taxon>
        <taxon>Chordata</taxon>
        <taxon>Craniata</taxon>
        <taxon>Vertebrata</taxon>
        <taxon>Euteleostomi</taxon>
        <taxon>Actinopterygii</taxon>
        <taxon>Neopterygii</taxon>
        <taxon>Teleostei</taxon>
        <taxon>Neoteleostei</taxon>
        <taxon>Acanthomorphata</taxon>
        <taxon>Zeiogadaria</taxon>
        <taxon>Gadariae</taxon>
        <taxon>Gadiformes</taxon>
        <taxon>Muraenolepidoidei</taxon>
        <taxon>Muraenolepididae</taxon>
        <taxon>Muraenolepis</taxon>
    </lineage>
</organism>
<evidence type="ECO:0000256" key="1">
    <source>
        <dbReference type="ARBA" id="ARBA00004496"/>
    </source>
</evidence>
<evidence type="ECO:0000256" key="3">
    <source>
        <dbReference type="ARBA" id="ARBA00022468"/>
    </source>
</evidence>
<dbReference type="PANTHER" id="PTHR10980:SF3">
    <property type="entry name" value="LD16419P"/>
    <property type="match status" value="1"/>
</dbReference>
<accession>A0A9Q0E667</accession>
<evidence type="ECO:0000256" key="2">
    <source>
        <dbReference type="ARBA" id="ARBA00009758"/>
    </source>
</evidence>
<evidence type="ECO:0000313" key="6">
    <source>
        <dbReference type="EMBL" id="KAJ3600764.1"/>
    </source>
</evidence>
<dbReference type="Pfam" id="PF02115">
    <property type="entry name" value="Rho_GDI"/>
    <property type="match status" value="1"/>
</dbReference>
<dbReference type="EMBL" id="JANIIK010000047">
    <property type="protein sequence ID" value="KAJ3600764.1"/>
    <property type="molecule type" value="Genomic_DNA"/>
</dbReference>
<sequence length="196" mass="21855">MAAETPEQPETDSGAVTPGYKPPVQKSLQEIQQLDQDDESLTKYKQTLLGAAAGCQDPNVPNVVVTRLTLLSDMAPDPLTLDLQGDLSSFKKQSVVLKEGVEYMIKISFKVQREIVSGLKYHQVMSLKGLTVDKSTYMVGSYAPKSEELEYVTPLEEAPKGLRARGTYHVKSKFVDDDGNIYLAWEWNLAIKKDWN</sequence>
<dbReference type="Proteomes" id="UP001148018">
    <property type="component" value="Unassembled WGS sequence"/>
</dbReference>
<dbReference type="PANTHER" id="PTHR10980">
    <property type="entry name" value="RHO GDP-DISSOCIATION INHIBITOR"/>
    <property type="match status" value="1"/>
</dbReference>
<dbReference type="GO" id="GO:0005096">
    <property type="term" value="F:GTPase activator activity"/>
    <property type="evidence" value="ECO:0007669"/>
    <property type="project" value="UniProtKB-KW"/>
</dbReference>
<dbReference type="GO" id="GO:0016020">
    <property type="term" value="C:membrane"/>
    <property type="evidence" value="ECO:0007669"/>
    <property type="project" value="TreeGrafter"/>
</dbReference>
<protein>
    <recommendedName>
        <fullName evidence="8">Rho GDP-dissociation inhibitor 1</fullName>
    </recommendedName>
</protein>
<dbReference type="OrthoDB" id="1683373at2759"/>
<dbReference type="GO" id="GO:0007266">
    <property type="term" value="P:Rho protein signal transduction"/>
    <property type="evidence" value="ECO:0007669"/>
    <property type="project" value="InterPro"/>
</dbReference>
<dbReference type="SUPFAM" id="SSF81296">
    <property type="entry name" value="E set domains"/>
    <property type="match status" value="1"/>
</dbReference>
<proteinExistence type="inferred from homology"/>
<reference evidence="6" key="1">
    <citation type="submission" date="2022-07" db="EMBL/GenBank/DDBJ databases">
        <title>Chromosome-level genome of Muraenolepis orangiensis.</title>
        <authorList>
            <person name="Kim J."/>
        </authorList>
    </citation>
    <scope>NUCLEOTIDE SEQUENCE</scope>
    <source>
        <strain evidence="6">KU_S4_2022</strain>
        <tissue evidence="6">Muscle</tissue>
    </source>
</reference>
<evidence type="ECO:0000313" key="7">
    <source>
        <dbReference type="Proteomes" id="UP001148018"/>
    </source>
</evidence>
<comment type="similarity">
    <text evidence="2">Belongs to the Rho GDI family.</text>
</comment>
<dbReference type="FunFam" id="2.70.50.30:FF:000004">
    <property type="entry name" value="Rho GDP-dissociation inhibitor 1"/>
    <property type="match status" value="1"/>
</dbReference>